<name>X1GRV0_9ZZZZ</name>
<dbReference type="AlphaFoldDB" id="X1GRV0"/>
<accession>X1GRV0</accession>
<gene>
    <name evidence="1" type="ORF">S03H2_11836</name>
</gene>
<proteinExistence type="predicted"/>
<protein>
    <submittedName>
        <fullName evidence="1">Uncharacterized protein</fullName>
    </submittedName>
</protein>
<organism evidence="1">
    <name type="scientific">marine sediment metagenome</name>
    <dbReference type="NCBI Taxonomy" id="412755"/>
    <lineage>
        <taxon>unclassified sequences</taxon>
        <taxon>metagenomes</taxon>
        <taxon>ecological metagenomes</taxon>
    </lineage>
</organism>
<dbReference type="EMBL" id="BARU01006025">
    <property type="protein sequence ID" value="GAH44349.1"/>
    <property type="molecule type" value="Genomic_DNA"/>
</dbReference>
<sequence>MLGWLDSEGSELVKFIIEPGRIGQEDPFVAENSLFLPSLPPNYEIHIGYGYSSSRSQTLAEKSPFKEFTLDFGKDLQYPAGSYSIDFVCKMLPPTHAAEYRQMVALFQSESKAVLWSRIFGGEVGSFGDDYVRDPYVRIADLQGREIAKLLVYEGKIGSLSSVSGPWENSATLPFLPSPYRVSIGYQFYYDNRHPRVAGGPVEVEIARELFEPQTSQE</sequence>
<evidence type="ECO:0000313" key="1">
    <source>
        <dbReference type="EMBL" id="GAH44349.1"/>
    </source>
</evidence>
<comment type="caution">
    <text evidence="1">The sequence shown here is derived from an EMBL/GenBank/DDBJ whole genome shotgun (WGS) entry which is preliminary data.</text>
</comment>
<feature type="non-terminal residue" evidence="1">
    <location>
        <position position="218"/>
    </location>
</feature>
<reference evidence="1" key="1">
    <citation type="journal article" date="2014" name="Front. Microbiol.">
        <title>High frequency of phylogenetically diverse reductive dehalogenase-homologous genes in deep subseafloor sedimentary metagenomes.</title>
        <authorList>
            <person name="Kawai M."/>
            <person name="Futagami T."/>
            <person name="Toyoda A."/>
            <person name="Takaki Y."/>
            <person name="Nishi S."/>
            <person name="Hori S."/>
            <person name="Arai W."/>
            <person name="Tsubouchi T."/>
            <person name="Morono Y."/>
            <person name="Uchiyama I."/>
            <person name="Ito T."/>
            <person name="Fujiyama A."/>
            <person name="Inagaki F."/>
            <person name="Takami H."/>
        </authorList>
    </citation>
    <scope>NUCLEOTIDE SEQUENCE</scope>
    <source>
        <strain evidence="1">Expedition CK06-06</strain>
    </source>
</reference>